<feature type="region of interest" description="Disordered" evidence="1">
    <location>
        <begin position="23"/>
        <end position="77"/>
    </location>
</feature>
<organism evidence="2 3">
    <name type="scientific">Araneus ventricosus</name>
    <name type="common">Orbweaver spider</name>
    <name type="synonym">Epeira ventricosa</name>
    <dbReference type="NCBI Taxonomy" id="182803"/>
    <lineage>
        <taxon>Eukaryota</taxon>
        <taxon>Metazoa</taxon>
        <taxon>Ecdysozoa</taxon>
        <taxon>Arthropoda</taxon>
        <taxon>Chelicerata</taxon>
        <taxon>Arachnida</taxon>
        <taxon>Araneae</taxon>
        <taxon>Araneomorphae</taxon>
        <taxon>Entelegynae</taxon>
        <taxon>Araneoidea</taxon>
        <taxon>Araneidae</taxon>
        <taxon>Araneus</taxon>
    </lineage>
</organism>
<evidence type="ECO:0000313" key="3">
    <source>
        <dbReference type="Proteomes" id="UP000499080"/>
    </source>
</evidence>
<name>A0A4Y2TJZ8_ARAVE</name>
<proteinExistence type="predicted"/>
<dbReference type="EMBL" id="BGPR01029224">
    <property type="protein sequence ID" value="GBO00888.1"/>
    <property type="molecule type" value="Genomic_DNA"/>
</dbReference>
<reference evidence="2 3" key="1">
    <citation type="journal article" date="2019" name="Sci. Rep.">
        <title>Orb-weaving spider Araneus ventricosus genome elucidates the spidroin gene catalogue.</title>
        <authorList>
            <person name="Kono N."/>
            <person name="Nakamura H."/>
            <person name="Ohtoshi R."/>
            <person name="Moran D.A.P."/>
            <person name="Shinohara A."/>
            <person name="Yoshida Y."/>
            <person name="Fujiwara M."/>
            <person name="Mori M."/>
            <person name="Tomita M."/>
            <person name="Arakawa K."/>
        </authorList>
    </citation>
    <scope>NUCLEOTIDE SEQUENCE [LARGE SCALE GENOMIC DNA]</scope>
</reference>
<gene>
    <name evidence="2" type="ORF">AVEN_59967_1</name>
</gene>
<sequence length="128" mass="14678">MFTSIPIPQKLLKISLRIVPQKAQGLVSRPQKKKLRSYSHANSEDGGENKHTGRDIEDSWLSSKEFDDSDMDKDYVPNSDARLKNNYLSRADGDKLIAEYDLHLTGSKIKVHNMEQEDFKQFNSFFTG</sequence>
<accession>A0A4Y2TJZ8</accession>
<protein>
    <submittedName>
        <fullName evidence="2">Uncharacterized protein</fullName>
    </submittedName>
</protein>
<evidence type="ECO:0000313" key="2">
    <source>
        <dbReference type="EMBL" id="GBO00888.1"/>
    </source>
</evidence>
<dbReference type="Proteomes" id="UP000499080">
    <property type="component" value="Unassembled WGS sequence"/>
</dbReference>
<feature type="compositionally biased region" description="Basic and acidic residues" evidence="1">
    <location>
        <begin position="47"/>
        <end position="57"/>
    </location>
</feature>
<dbReference type="AlphaFoldDB" id="A0A4Y2TJZ8"/>
<evidence type="ECO:0000256" key="1">
    <source>
        <dbReference type="SAM" id="MobiDB-lite"/>
    </source>
</evidence>
<comment type="caution">
    <text evidence="2">The sequence shown here is derived from an EMBL/GenBank/DDBJ whole genome shotgun (WGS) entry which is preliminary data.</text>
</comment>
<keyword evidence="3" id="KW-1185">Reference proteome</keyword>